<keyword evidence="2" id="KW-1185">Reference proteome</keyword>
<feature type="region of interest" description="Disordered" evidence="1">
    <location>
        <begin position="137"/>
        <end position="156"/>
    </location>
</feature>
<gene>
    <name evidence="3" type="ORF">PgNI_07387</name>
</gene>
<dbReference type="Proteomes" id="UP000515153">
    <property type="component" value="Unplaced"/>
</dbReference>
<sequence length="667" mass="74277">MPFGKKEWYKTDRFKGSIPDIFRHSAVTSPTTPTRTFSDPGIRIKLNGIDFDVPENGTPGGITPPKIQQPVEEVRHPNATSKQPAVMDPVLEANNPPCQDYVGTSPIVDTRIPPKTMTTGGKVITCADTQVDITTKDQSSDCSSVHGVQHEEYESKMKPTAVTVEHEDAAPTVKNLPIRGIMLDGSQDHAEPEPQSLGSQESPGEDQVAVPAKKKKKNRKRNNASQRGPTALNKIRGTGFEDGFADPPMTVEEFEEEKRIYDPESPFVDRIEECIQRYRGRRRLDSTRDLMFSRYLNMGGIDTSQRQFTGANGISKDDLAGLSKAEKRMAAANDVINRRGDDPRWFTPGDEGWTVDFAGVVAAYLSTRLPFDVAGEQDMIVLGVDTILNFINYVIKHDVCPEYEDDLARARAVCKLAKLEFPLINRALAGGMGQFNYACRTIFNLPDETDSFVDRISVDPARNRPVRPILVFTSTLTLLADVYPAARAIDLHKLREQDPTLDKMGSAVSAESRTDHYEVMETREPDEPVARLFRALHSGDKVTGHYKPVGVLVVRRCIVEDGFANTPKLHTMPPTPSKDEAESFIVDRDLLRCLLPGMKLHLETARITHPDFELTFIKNLLDVQPSFRIFLPQMLMLDYKNPRENMRDAPSVDNPDAEGGGDGDAED</sequence>
<evidence type="ECO:0000313" key="3">
    <source>
        <dbReference type="RefSeq" id="XP_030981626.1"/>
    </source>
</evidence>
<feature type="region of interest" description="Disordered" evidence="1">
    <location>
        <begin position="644"/>
        <end position="667"/>
    </location>
</feature>
<dbReference type="RefSeq" id="XP_030981626.1">
    <property type="nucleotide sequence ID" value="XM_031127400.1"/>
</dbReference>
<reference evidence="3" key="3">
    <citation type="submission" date="2025-08" db="UniProtKB">
        <authorList>
            <consortium name="RefSeq"/>
        </authorList>
    </citation>
    <scope>IDENTIFICATION</scope>
    <source>
        <strain evidence="3">NI907</strain>
    </source>
</reference>
<reference evidence="3" key="1">
    <citation type="journal article" date="2019" name="Mol. Biol. Evol.">
        <title>Blast fungal genomes show frequent chromosomal changes, gene gains and losses, and effector gene turnover.</title>
        <authorList>
            <person name="Gomez Luciano L.B."/>
            <person name="Jason Tsai I."/>
            <person name="Chuma I."/>
            <person name="Tosa Y."/>
            <person name="Chen Y.H."/>
            <person name="Li J.Y."/>
            <person name="Li M.Y."/>
            <person name="Jade Lu M.Y."/>
            <person name="Nakayashiki H."/>
            <person name="Li W.H."/>
        </authorList>
    </citation>
    <scope>NUCLEOTIDE SEQUENCE</scope>
    <source>
        <strain evidence="3">NI907</strain>
    </source>
</reference>
<dbReference type="KEGG" id="pgri:PgNI_07387"/>
<dbReference type="GO" id="GO:0033167">
    <property type="term" value="C:ARC complex"/>
    <property type="evidence" value="ECO:0007669"/>
    <property type="project" value="InterPro"/>
</dbReference>
<protein>
    <submittedName>
        <fullName evidence="3">Uncharacterized protein</fullName>
    </submittedName>
</protein>
<feature type="compositionally biased region" description="Acidic residues" evidence="1">
    <location>
        <begin position="655"/>
        <end position="667"/>
    </location>
</feature>
<dbReference type="GeneID" id="41962309"/>
<evidence type="ECO:0000313" key="2">
    <source>
        <dbReference type="Proteomes" id="UP000515153"/>
    </source>
</evidence>
<reference evidence="3" key="2">
    <citation type="submission" date="2019-10" db="EMBL/GenBank/DDBJ databases">
        <authorList>
            <consortium name="NCBI Genome Project"/>
        </authorList>
    </citation>
    <scope>NUCLEOTIDE SEQUENCE</scope>
    <source>
        <strain evidence="3">NI907</strain>
    </source>
</reference>
<feature type="region of interest" description="Disordered" evidence="1">
    <location>
        <begin position="184"/>
        <end position="247"/>
    </location>
</feature>
<dbReference type="Pfam" id="PF09692">
    <property type="entry name" value="Arb1"/>
    <property type="match status" value="1"/>
</dbReference>
<accession>A0A6P8B317</accession>
<dbReference type="InterPro" id="IPR018606">
    <property type="entry name" value="Arb1"/>
</dbReference>
<dbReference type="GO" id="GO:0031047">
    <property type="term" value="P:regulatory ncRNA-mediated gene silencing"/>
    <property type="evidence" value="ECO:0007669"/>
    <property type="project" value="InterPro"/>
</dbReference>
<organism evidence="2 3">
    <name type="scientific">Pyricularia grisea</name>
    <name type="common">Crabgrass-specific blast fungus</name>
    <name type="synonym">Magnaporthe grisea</name>
    <dbReference type="NCBI Taxonomy" id="148305"/>
    <lineage>
        <taxon>Eukaryota</taxon>
        <taxon>Fungi</taxon>
        <taxon>Dikarya</taxon>
        <taxon>Ascomycota</taxon>
        <taxon>Pezizomycotina</taxon>
        <taxon>Sordariomycetes</taxon>
        <taxon>Sordariomycetidae</taxon>
        <taxon>Magnaporthales</taxon>
        <taxon>Pyriculariaceae</taxon>
        <taxon>Pyricularia</taxon>
    </lineage>
</organism>
<proteinExistence type="predicted"/>
<dbReference type="AlphaFoldDB" id="A0A6P8B317"/>
<evidence type="ECO:0000256" key="1">
    <source>
        <dbReference type="SAM" id="MobiDB-lite"/>
    </source>
</evidence>
<feature type="compositionally biased region" description="Basic residues" evidence="1">
    <location>
        <begin position="212"/>
        <end position="222"/>
    </location>
</feature>
<name>A0A6P8B317_PYRGI</name>